<evidence type="ECO:0000313" key="2">
    <source>
        <dbReference type="Proteomes" id="UP000015102"/>
    </source>
</evidence>
<dbReference type="HOGENOM" id="CLU_2545195_0_0_1"/>
<accession>T1GM47</accession>
<evidence type="ECO:0000313" key="1">
    <source>
        <dbReference type="EnsemblMetazoa" id="MESCA004615-PA"/>
    </source>
</evidence>
<dbReference type="EnsemblMetazoa" id="MESCA004615-RA">
    <property type="protein sequence ID" value="MESCA004615-PA"/>
    <property type="gene ID" value="MESCA004615"/>
</dbReference>
<protein>
    <submittedName>
        <fullName evidence="1">Uncharacterized protein</fullName>
    </submittedName>
</protein>
<organism evidence="1 2">
    <name type="scientific">Megaselia scalaris</name>
    <name type="common">Humpbacked fly</name>
    <name type="synonym">Phora scalaris</name>
    <dbReference type="NCBI Taxonomy" id="36166"/>
    <lineage>
        <taxon>Eukaryota</taxon>
        <taxon>Metazoa</taxon>
        <taxon>Ecdysozoa</taxon>
        <taxon>Arthropoda</taxon>
        <taxon>Hexapoda</taxon>
        <taxon>Insecta</taxon>
        <taxon>Pterygota</taxon>
        <taxon>Neoptera</taxon>
        <taxon>Endopterygota</taxon>
        <taxon>Diptera</taxon>
        <taxon>Brachycera</taxon>
        <taxon>Muscomorpha</taxon>
        <taxon>Platypezoidea</taxon>
        <taxon>Phoridae</taxon>
        <taxon>Megaseliini</taxon>
        <taxon>Megaselia</taxon>
    </lineage>
</organism>
<name>T1GM47_MEGSC</name>
<dbReference type="Proteomes" id="UP000015102">
    <property type="component" value="Unassembled WGS sequence"/>
</dbReference>
<sequence>MDKSNSKKSKAVKPENKSVNCFQMWRRRSFQELNCPKKSVYLALYAGSVAFPKEDWLIDSGIGPYVSEKRLDFNFKLIVLVSF</sequence>
<reference evidence="2" key="1">
    <citation type="submission" date="2013-02" db="EMBL/GenBank/DDBJ databases">
        <authorList>
            <person name="Hughes D."/>
        </authorList>
    </citation>
    <scope>NUCLEOTIDE SEQUENCE</scope>
    <source>
        <strain>Durham</strain>
        <strain evidence="2">NC isolate 2 -- Noor lab</strain>
    </source>
</reference>
<dbReference type="EMBL" id="CAQQ02082535">
    <property type="status" value="NOT_ANNOTATED_CDS"/>
    <property type="molecule type" value="Genomic_DNA"/>
</dbReference>
<proteinExistence type="predicted"/>
<dbReference type="AlphaFoldDB" id="T1GM47"/>
<keyword evidence="2" id="KW-1185">Reference proteome</keyword>
<dbReference type="EMBL" id="CAQQ02082534">
    <property type="status" value="NOT_ANNOTATED_CDS"/>
    <property type="molecule type" value="Genomic_DNA"/>
</dbReference>
<reference evidence="1" key="2">
    <citation type="submission" date="2015-06" db="UniProtKB">
        <authorList>
            <consortium name="EnsemblMetazoa"/>
        </authorList>
    </citation>
    <scope>IDENTIFICATION</scope>
</reference>